<sequence>MVFTRLGDGTMIEAEISEIRADLEAGTQDAAARAEIAPLSADDLARLCDIVCRPGKVVGVEKGNEIIMTGDSPSIGSVPRGFPVNRIQMLQTYERVCGMDTAEAGFIDYSYKAIKTVASEERSWVEQASHILTIPLFYGAMPDLGRYSRPDGPVPNWAELLPQGKIAQARAAQEEAIELCVEDLVYVASEMYEGGAQGIDFDTSGAAGDADFYAALKATEILKKKYPEMCIEMGMAGEFVLGMHSELRYDGVRLAGLYPHDQVKLAQKAGVTIFGPVVNNVCNKSFSYNLARAVTFCKACADASGIPVHPNVGLGVGGVTTVEVLPVDVVSRVSVAMAEVAKADGL</sequence>
<reference evidence="1 2" key="1">
    <citation type="submission" date="2016-10" db="EMBL/GenBank/DDBJ databases">
        <title>Complete Genome Sequence of Peptococcaceae strain DCMF.</title>
        <authorList>
            <person name="Edwards R.J."/>
            <person name="Holland S.I."/>
            <person name="Deshpande N.P."/>
            <person name="Wong Y.K."/>
            <person name="Ertan H."/>
            <person name="Manefield M."/>
            <person name="Russell T.L."/>
            <person name="Lee M.J."/>
        </authorList>
    </citation>
    <scope>NUCLEOTIDE SEQUENCE [LARGE SCALE GENOMIC DNA]</scope>
    <source>
        <strain evidence="1 2">DCMF</strain>
    </source>
</reference>
<keyword evidence="1" id="KW-0808">Transferase</keyword>
<proteinExistence type="predicted"/>
<evidence type="ECO:0000313" key="2">
    <source>
        <dbReference type="Proteomes" id="UP000323521"/>
    </source>
</evidence>
<dbReference type="GO" id="GO:0032259">
    <property type="term" value="P:methylation"/>
    <property type="evidence" value="ECO:0007669"/>
    <property type="project" value="UniProtKB-KW"/>
</dbReference>
<dbReference type="InterPro" id="IPR012653">
    <property type="entry name" value="Dimeth_MeTrfase_MtbB"/>
</dbReference>
<dbReference type="KEGG" id="fwa:DCMF_25380"/>
<dbReference type="Pfam" id="PF09505">
    <property type="entry name" value="Dimeth_Pyl"/>
    <property type="match status" value="1"/>
</dbReference>
<dbReference type="EMBL" id="CP017634">
    <property type="protein sequence ID" value="ATW27644.1"/>
    <property type="molecule type" value="Genomic_DNA"/>
</dbReference>
<protein>
    <submittedName>
        <fullName evidence="1">Dimethylamine methyltransferase</fullName>
    </submittedName>
</protein>
<organism evidence="1 2">
    <name type="scientific">Formimonas warabiya</name>
    <dbReference type="NCBI Taxonomy" id="1761012"/>
    <lineage>
        <taxon>Bacteria</taxon>
        <taxon>Bacillati</taxon>
        <taxon>Bacillota</taxon>
        <taxon>Clostridia</taxon>
        <taxon>Eubacteriales</taxon>
        <taxon>Peptococcaceae</taxon>
        <taxon>Candidatus Formimonas</taxon>
    </lineage>
</organism>
<evidence type="ECO:0000313" key="1">
    <source>
        <dbReference type="EMBL" id="ATW27644.1"/>
    </source>
</evidence>
<keyword evidence="2" id="KW-1185">Reference proteome</keyword>
<keyword evidence="1" id="KW-0489">Methyltransferase</keyword>
<name>A0A3G1KYV6_FORW1</name>
<dbReference type="AlphaFoldDB" id="A0A3G1KYV6"/>
<dbReference type="GO" id="GO:0015948">
    <property type="term" value="P:methanogenesis"/>
    <property type="evidence" value="ECO:0007669"/>
    <property type="project" value="InterPro"/>
</dbReference>
<gene>
    <name evidence="1" type="ORF">DCMF_25380</name>
</gene>
<dbReference type="GO" id="GO:0008168">
    <property type="term" value="F:methyltransferase activity"/>
    <property type="evidence" value="ECO:0007669"/>
    <property type="project" value="UniProtKB-KW"/>
</dbReference>
<accession>A0A3G1KYV6</accession>
<dbReference type="OrthoDB" id="2080895at2"/>
<dbReference type="Proteomes" id="UP000323521">
    <property type="component" value="Chromosome"/>
</dbReference>